<dbReference type="Pfam" id="PF00496">
    <property type="entry name" value="SBP_bac_5"/>
    <property type="match status" value="1"/>
</dbReference>
<keyword evidence="7" id="KW-1185">Reference proteome</keyword>
<comment type="caution">
    <text evidence="6">The sequence shown here is derived from an EMBL/GenBank/DDBJ whole genome shotgun (WGS) entry which is preliminary data.</text>
</comment>
<feature type="domain" description="Solute-binding protein family 5" evidence="5">
    <location>
        <begin position="88"/>
        <end position="467"/>
    </location>
</feature>
<dbReference type="PIRSF" id="PIRSF002741">
    <property type="entry name" value="MppA"/>
    <property type="match status" value="1"/>
</dbReference>
<dbReference type="CDD" id="cd08493">
    <property type="entry name" value="PBP2_DppA_like"/>
    <property type="match status" value="1"/>
</dbReference>
<keyword evidence="4" id="KW-0574">Periplasm</keyword>
<dbReference type="Gene3D" id="3.10.105.10">
    <property type="entry name" value="Dipeptide-binding Protein, Domain 3"/>
    <property type="match status" value="1"/>
</dbReference>
<dbReference type="SUPFAM" id="SSF53850">
    <property type="entry name" value="Periplasmic binding protein-like II"/>
    <property type="match status" value="1"/>
</dbReference>
<dbReference type="InterPro" id="IPR000914">
    <property type="entry name" value="SBP_5_dom"/>
</dbReference>
<dbReference type="Gene3D" id="3.90.76.10">
    <property type="entry name" value="Dipeptide-binding Protein, Domain 1"/>
    <property type="match status" value="1"/>
</dbReference>
<evidence type="ECO:0000259" key="5">
    <source>
        <dbReference type="Pfam" id="PF00496"/>
    </source>
</evidence>
<organism evidence="6 7">
    <name type="scientific">Paenochrobactrum glaciei</name>
    <dbReference type="NCBI Taxonomy" id="486407"/>
    <lineage>
        <taxon>Bacteria</taxon>
        <taxon>Pseudomonadati</taxon>
        <taxon>Pseudomonadota</taxon>
        <taxon>Alphaproteobacteria</taxon>
        <taxon>Hyphomicrobiales</taxon>
        <taxon>Brucellaceae</taxon>
        <taxon>Paenochrobactrum</taxon>
    </lineage>
</organism>
<evidence type="ECO:0000313" key="7">
    <source>
        <dbReference type="Proteomes" id="UP001424441"/>
    </source>
</evidence>
<evidence type="ECO:0000256" key="3">
    <source>
        <dbReference type="ARBA" id="ARBA00022729"/>
    </source>
</evidence>
<dbReference type="InterPro" id="IPR039424">
    <property type="entry name" value="SBP_5"/>
</dbReference>
<dbReference type="Proteomes" id="UP001424441">
    <property type="component" value="Unassembled WGS sequence"/>
</dbReference>
<dbReference type="PANTHER" id="PTHR30290:SF38">
    <property type="entry name" value="D,D-DIPEPTIDE-BINDING PERIPLASMIC PROTEIN DDPA-RELATED"/>
    <property type="match status" value="1"/>
</dbReference>
<dbReference type="EMBL" id="BAAADE010000002">
    <property type="protein sequence ID" value="GAA0600448.1"/>
    <property type="molecule type" value="Genomic_DNA"/>
</dbReference>
<dbReference type="Gene3D" id="3.40.190.10">
    <property type="entry name" value="Periplasmic binding protein-like II"/>
    <property type="match status" value="1"/>
</dbReference>
<evidence type="ECO:0000313" key="6">
    <source>
        <dbReference type="EMBL" id="GAA0600448.1"/>
    </source>
</evidence>
<name>A0ABP3QZ94_9HYPH</name>
<accession>A0ABP3QZ94</accession>
<reference evidence="7" key="1">
    <citation type="journal article" date="2019" name="Int. J. Syst. Evol. Microbiol.">
        <title>The Global Catalogue of Microorganisms (GCM) 10K type strain sequencing project: providing services to taxonomists for standard genome sequencing and annotation.</title>
        <authorList>
            <consortium name="The Broad Institute Genomics Platform"/>
            <consortium name="The Broad Institute Genome Sequencing Center for Infectious Disease"/>
            <person name="Wu L."/>
            <person name="Ma J."/>
        </authorList>
    </citation>
    <scope>NUCLEOTIDE SEQUENCE [LARGE SCALE GENOMIC DNA]</scope>
    <source>
        <strain evidence="7">JCM 15115</strain>
    </source>
</reference>
<comment type="subcellular location">
    <subcellularLocation>
        <location evidence="1">Periplasm</location>
    </subcellularLocation>
</comment>
<proteinExistence type="inferred from homology"/>
<gene>
    <name evidence="6" type="ORF">GCM10008943_14540</name>
</gene>
<evidence type="ECO:0000256" key="2">
    <source>
        <dbReference type="ARBA" id="ARBA00005695"/>
    </source>
</evidence>
<sequence>MGALQTDISVEADLHMKLYKKLLAASALATMAGVIGMTGAASAKTLVYCSEASPEGFDPAPYTTGNTFDASSHPIYNRLVEFEPGGTKVVPALAESWDVSEDGKEYVFHLRKGVKYQTTDFFTPSREFTADDVIFSFERQRDKNSPWYEYTAGISYEYFNSMDMTTLIDKIEKVDDHTVKFVLTRPEAPFIANLGMDFASILSKEYADKLEADGKKENLNQFPVGTGPYTFVAYQKDAVIRYKANPDFWKGKEKIDDLVFAITVDPGVRMQKLKAGECHIAPYPAPADIEGLKADSNLVVDEQAGLNVAYLAYNTLVAPFDKPEVRRALNQAVNKEAIIEAVFQGTGQAAKNPIPPTMWSYNNAVEDDKYDTEAAKKVLAEAGLTEMKLWAMPVSRPYMPNARRAAELIQADLAKAGVKAEIVSMEWGEYLKKASDKGRDGAVMLGWTGDNGDPDNFLGALLSCAGVGGNNRAQWCNEEFDAIIAKAKITSDQEERTKLYEQAQVLFKEQAPWNTLAHSTVYMPMSKKVVGYKMSPLGAHRFDGVDLSE</sequence>
<evidence type="ECO:0000256" key="4">
    <source>
        <dbReference type="ARBA" id="ARBA00022764"/>
    </source>
</evidence>
<dbReference type="PANTHER" id="PTHR30290">
    <property type="entry name" value="PERIPLASMIC BINDING COMPONENT OF ABC TRANSPORTER"/>
    <property type="match status" value="1"/>
</dbReference>
<evidence type="ECO:0000256" key="1">
    <source>
        <dbReference type="ARBA" id="ARBA00004418"/>
    </source>
</evidence>
<keyword evidence="3" id="KW-0732">Signal</keyword>
<comment type="similarity">
    <text evidence="2">Belongs to the bacterial solute-binding protein 5 family.</text>
</comment>
<protein>
    <submittedName>
        <fullName evidence="6">ABC transporter substrate-binding protein</fullName>
    </submittedName>
</protein>
<dbReference type="InterPro" id="IPR030678">
    <property type="entry name" value="Peptide/Ni-bd"/>
</dbReference>